<gene>
    <name evidence="11" type="ORF">A9A59_0958</name>
</gene>
<feature type="domain" description="ABC transporter" evidence="9">
    <location>
        <begin position="385"/>
        <end position="619"/>
    </location>
</feature>
<dbReference type="CDD" id="cd18545">
    <property type="entry name" value="ABC_6TM_YknV_like"/>
    <property type="match status" value="1"/>
</dbReference>
<dbReference type="PROSITE" id="PS00211">
    <property type="entry name" value="ABC_TRANSPORTER_1"/>
    <property type="match status" value="1"/>
</dbReference>
<sequence>MGMWGGAGAGGWSSGIGGQPGGPLGRAMMGRGADGWDDEYLGKVYDAKVVRRILPYLAEYKLQAVIAVACMVLSALASFFQPLLIGLTVQAGINHDTERIFTLLGTMLGLAVLQWLAAYGQQRTTAWMGNRILMKLRTQMYDHMQGLSLSFYDEMEVGRMISRLTSDVTVMQELLTSGSLTFFADIIGLTIIVVVLLNIDLTLALVTFAIVPPLVLVMIFWARHARQAFINVRIKVSTLYGTLAENVSGVKAVQSMSREDENARRFDRLNQDNRRANIWAGMLSAAIMPVIELSVAIATASVVIVGGLRALNASDVDVAHFFFVLTSFTLYVGRFFDPIRDLVLQYTMLQRAMAGGERIFQVLDTVPRVQDRPDAIELDHVEGRVDFEDVHFHYVEGVPILRGITLHVEPGETIALVGATGAGKTTITSLLMRGYDVTAGAIKIDGHDIRDIKRRSLTRHMGVVLQNPYLFSGTVRENIAYGRPEATQEEIERAAKAVGAHDFIMRLEHGYDTVLQQRGQNLSVGQRQLISFARAILASPRILILDEATAYVDTQTEVIIQRALRELLKNRTSFVIAHRLSTIREASRIVVLDKGQIAEIGTHEELLARGGIYANLYRMTYDQEQARQAAAAVSEDEAFASRRRGEVFGGAAPQPAAGGQ</sequence>
<keyword evidence="6 8" id="KW-1133">Transmembrane helix</keyword>
<dbReference type="AlphaFoldDB" id="A0A2A9HFG6"/>
<dbReference type="InterPro" id="IPR039421">
    <property type="entry name" value="Type_1_exporter"/>
</dbReference>
<keyword evidence="4" id="KW-0547">Nucleotide-binding</keyword>
<feature type="domain" description="ABC transmembrane type-1" evidence="10">
    <location>
        <begin position="65"/>
        <end position="351"/>
    </location>
</feature>
<dbReference type="InterPro" id="IPR011527">
    <property type="entry name" value="ABC1_TM_dom"/>
</dbReference>
<keyword evidence="3 8" id="KW-0812">Transmembrane</keyword>
<proteinExistence type="predicted"/>
<dbReference type="Pfam" id="PF00664">
    <property type="entry name" value="ABC_membrane"/>
    <property type="match status" value="1"/>
</dbReference>
<dbReference type="Pfam" id="PF00005">
    <property type="entry name" value="ABC_tran"/>
    <property type="match status" value="1"/>
</dbReference>
<dbReference type="EMBL" id="PDJQ01000001">
    <property type="protein sequence ID" value="PFG73755.1"/>
    <property type="molecule type" value="Genomic_DNA"/>
</dbReference>
<dbReference type="Proteomes" id="UP000223071">
    <property type="component" value="Unassembled WGS sequence"/>
</dbReference>
<evidence type="ECO:0000256" key="1">
    <source>
        <dbReference type="ARBA" id="ARBA00004651"/>
    </source>
</evidence>
<comment type="subcellular location">
    <subcellularLocation>
        <location evidence="1">Cell membrane</location>
        <topology evidence="1">Multi-pass membrane protein</topology>
    </subcellularLocation>
</comment>
<evidence type="ECO:0000313" key="11">
    <source>
        <dbReference type="EMBL" id="PFG73755.1"/>
    </source>
</evidence>
<evidence type="ECO:0000259" key="9">
    <source>
        <dbReference type="PROSITE" id="PS50893"/>
    </source>
</evidence>
<evidence type="ECO:0000313" key="12">
    <source>
        <dbReference type="Proteomes" id="UP000223071"/>
    </source>
</evidence>
<dbReference type="InterPro" id="IPR003593">
    <property type="entry name" value="AAA+_ATPase"/>
</dbReference>
<feature type="transmembrane region" description="Helical" evidence="8">
    <location>
        <begin position="318"/>
        <end position="336"/>
    </location>
</feature>
<evidence type="ECO:0000256" key="6">
    <source>
        <dbReference type="ARBA" id="ARBA00022989"/>
    </source>
</evidence>
<dbReference type="GO" id="GO:0015421">
    <property type="term" value="F:ABC-type oligopeptide transporter activity"/>
    <property type="evidence" value="ECO:0007669"/>
    <property type="project" value="TreeGrafter"/>
</dbReference>
<evidence type="ECO:0000256" key="3">
    <source>
        <dbReference type="ARBA" id="ARBA00022692"/>
    </source>
</evidence>
<dbReference type="SUPFAM" id="SSF52540">
    <property type="entry name" value="P-loop containing nucleoside triphosphate hydrolases"/>
    <property type="match status" value="1"/>
</dbReference>
<dbReference type="Gene3D" id="1.20.1560.10">
    <property type="entry name" value="ABC transporter type 1, transmembrane domain"/>
    <property type="match status" value="1"/>
</dbReference>
<evidence type="ECO:0000256" key="2">
    <source>
        <dbReference type="ARBA" id="ARBA00022448"/>
    </source>
</evidence>
<keyword evidence="12" id="KW-1185">Reference proteome</keyword>
<evidence type="ECO:0000259" key="10">
    <source>
        <dbReference type="PROSITE" id="PS50929"/>
    </source>
</evidence>
<evidence type="ECO:0000256" key="4">
    <source>
        <dbReference type="ARBA" id="ARBA00022741"/>
    </source>
</evidence>
<dbReference type="GO" id="GO:0005886">
    <property type="term" value="C:plasma membrane"/>
    <property type="evidence" value="ECO:0007669"/>
    <property type="project" value="UniProtKB-SubCell"/>
</dbReference>
<dbReference type="SUPFAM" id="SSF90123">
    <property type="entry name" value="ABC transporter transmembrane region"/>
    <property type="match status" value="1"/>
</dbReference>
<dbReference type="GO" id="GO:0005524">
    <property type="term" value="F:ATP binding"/>
    <property type="evidence" value="ECO:0007669"/>
    <property type="project" value="UniProtKB-KW"/>
</dbReference>
<dbReference type="InterPro" id="IPR017871">
    <property type="entry name" value="ABC_transporter-like_CS"/>
</dbReference>
<keyword evidence="7 8" id="KW-0472">Membrane</keyword>
<evidence type="ECO:0000256" key="5">
    <source>
        <dbReference type="ARBA" id="ARBA00022840"/>
    </source>
</evidence>
<organism evidence="11 12">
    <name type="scientific">Tepidiforma thermophila (strain KCTC 52669 / CGMCC 1.13589 / G233)</name>
    <dbReference type="NCBI Taxonomy" id="2761530"/>
    <lineage>
        <taxon>Bacteria</taxon>
        <taxon>Bacillati</taxon>
        <taxon>Chloroflexota</taxon>
        <taxon>Tepidiformia</taxon>
        <taxon>Tepidiformales</taxon>
        <taxon>Tepidiformaceae</taxon>
        <taxon>Tepidiforma</taxon>
    </lineage>
</organism>
<feature type="transmembrane region" description="Helical" evidence="8">
    <location>
        <begin position="100"/>
        <end position="119"/>
    </location>
</feature>
<dbReference type="PROSITE" id="PS50929">
    <property type="entry name" value="ABC_TM1F"/>
    <property type="match status" value="1"/>
</dbReference>
<feature type="transmembrane region" description="Helical" evidence="8">
    <location>
        <begin position="203"/>
        <end position="222"/>
    </location>
</feature>
<feature type="transmembrane region" description="Helical" evidence="8">
    <location>
        <begin position="174"/>
        <end position="197"/>
    </location>
</feature>
<keyword evidence="2" id="KW-0813">Transport</keyword>
<dbReference type="GO" id="GO:0016887">
    <property type="term" value="F:ATP hydrolysis activity"/>
    <property type="evidence" value="ECO:0007669"/>
    <property type="project" value="InterPro"/>
</dbReference>
<name>A0A2A9HFG6_TEPT2</name>
<reference evidence="11 12" key="1">
    <citation type="submission" date="2017-09" db="EMBL/GenBank/DDBJ databases">
        <title>Sequencing the genomes of two abundant thermophiles in Great Basin hot springs: Thermocrinis jamiesonii and novel Chloroflexi Thermoflexus hugenholtzii.</title>
        <authorList>
            <person name="Hedlund B."/>
        </authorList>
    </citation>
    <scope>NUCLEOTIDE SEQUENCE [LARGE SCALE GENOMIC DNA]</scope>
    <source>
        <strain evidence="11 12">G233</strain>
    </source>
</reference>
<evidence type="ECO:0000256" key="7">
    <source>
        <dbReference type="ARBA" id="ARBA00023136"/>
    </source>
</evidence>
<dbReference type="InterPro" id="IPR036640">
    <property type="entry name" value="ABC1_TM_sf"/>
</dbReference>
<dbReference type="InterPro" id="IPR027417">
    <property type="entry name" value="P-loop_NTPase"/>
</dbReference>
<evidence type="ECO:0000256" key="8">
    <source>
        <dbReference type="SAM" id="Phobius"/>
    </source>
</evidence>
<dbReference type="Gene3D" id="3.40.50.300">
    <property type="entry name" value="P-loop containing nucleotide triphosphate hydrolases"/>
    <property type="match status" value="1"/>
</dbReference>
<dbReference type="PANTHER" id="PTHR43394">
    <property type="entry name" value="ATP-DEPENDENT PERMEASE MDL1, MITOCHONDRIAL"/>
    <property type="match status" value="1"/>
</dbReference>
<dbReference type="RefSeq" id="WP_098503194.1">
    <property type="nucleotide sequence ID" value="NZ_PDJQ01000001.1"/>
</dbReference>
<keyword evidence="5 11" id="KW-0067">ATP-binding</keyword>
<protein>
    <submittedName>
        <fullName evidence="11">ATP-binding cassette subfamily B protein</fullName>
    </submittedName>
</protein>
<dbReference type="PANTHER" id="PTHR43394:SF1">
    <property type="entry name" value="ATP-BINDING CASSETTE SUB-FAMILY B MEMBER 10, MITOCHONDRIAL"/>
    <property type="match status" value="1"/>
</dbReference>
<feature type="transmembrane region" description="Helical" evidence="8">
    <location>
        <begin position="60"/>
        <end position="80"/>
    </location>
</feature>
<dbReference type="PROSITE" id="PS50893">
    <property type="entry name" value="ABC_TRANSPORTER_2"/>
    <property type="match status" value="1"/>
</dbReference>
<feature type="transmembrane region" description="Helical" evidence="8">
    <location>
        <begin position="278"/>
        <end position="306"/>
    </location>
</feature>
<accession>A0A2A9HFG6</accession>
<dbReference type="FunFam" id="3.40.50.300:FF:000287">
    <property type="entry name" value="Multidrug ABC transporter ATP-binding protein"/>
    <property type="match status" value="1"/>
</dbReference>
<comment type="caution">
    <text evidence="11">The sequence shown here is derived from an EMBL/GenBank/DDBJ whole genome shotgun (WGS) entry which is preliminary data.</text>
</comment>
<dbReference type="SMART" id="SM00382">
    <property type="entry name" value="AAA"/>
    <property type="match status" value="1"/>
</dbReference>
<dbReference type="InterPro" id="IPR003439">
    <property type="entry name" value="ABC_transporter-like_ATP-bd"/>
</dbReference>